<dbReference type="AlphaFoldDB" id="A0A2S9ZWE0"/>
<evidence type="ECO:0000256" key="1">
    <source>
        <dbReference type="SAM" id="MobiDB-lite"/>
    </source>
</evidence>
<dbReference type="Proteomes" id="UP000239560">
    <property type="component" value="Unassembled WGS sequence"/>
</dbReference>
<protein>
    <submittedName>
        <fullName evidence="2">Uncharacterized protein</fullName>
    </submittedName>
</protein>
<comment type="caution">
    <text evidence="2">The sequence shown here is derived from an EMBL/GenBank/DDBJ whole genome shotgun (WGS) entry which is preliminary data.</text>
</comment>
<sequence>MHDRRENASLRRLPPSQEPKSGVLTFAVGEEGKGVEGKMRGGGGRGESGLACRQNGHWRAPLKTRARNLSLLLLLDFSAPLLRRLQRLRSAEWMTYAIIRNPRCPSDWRRAGGWGEGGKKRSNERAKSASLQLPQAGELNAHLGTLRVVRLRAVVIVGGLKWFDEQVGFEMEGRDGE</sequence>
<reference evidence="2 3" key="1">
    <citation type="journal article" date="2018" name="Elife">
        <title>Functional genomics of lipid metabolism in the oleaginous yeast Rhodosporidium toruloides.</title>
        <authorList>
            <person name="Coradetti S.T."/>
            <person name="Pinel D."/>
            <person name="Geiselman G."/>
            <person name="Ito M."/>
            <person name="Mondo S."/>
            <person name="Reilly M.C."/>
            <person name="Cheng Y.F."/>
            <person name="Bauer S."/>
            <person name="Grigoriev I."/>
            <person name="Gladden J.M."/>
            <person name="Simmons B.A."/>
            <person name="Brem R."/>
            <person name="Arkin A.P."/>
            <person name="Skerker J.M."/>
        </authorList>
    </citation>
    <scope>NUCLEOTIDE SEQUENCE [LARGE SCALE GENOMIC DNA]</scope>
    <source>
        <strain evidence="2 3">NBRC 0880</strain>
    </source>
</reference>
<evidence type="ECO:0000313" key="3">
    <source>
        <dbReference type="Proteomes" id="UP000239560"/>
    </source>
</evidence>
<name>A0A2S9ZWE0_RHOTO</name>
<organism evidence="2 3">
    <name type="scientific">Rhodotorula toruloides</name>
    <name type="common">Yeast</name>
    <name type="synonym">Rhodosporidium toruloides</name>
    <dbReference type="NCBI Taxonomy" id="5286"/>
    <lineage>
        <taxon>Eukaryota</taxon>
        <taxon>Fungi</taxon>
        <taxon>Dikarya</taxon>
        <taxon>Basidiomycota</taxon>
        <taxon>Pucciniomycotina</taxon>
        <taxon>Microbotryomycetes</taxon>
        <taxon>Sporidiobolales</taxon>
        <taxon>Sporidiobolaceae</taxon>
        <taxon>Rhodotorula</taxon>
    </lineage>
</organism>
<accession>A0A2S9ZWE0</accession>
<dbReference type="EMBL" id="LCTV02000017">
    <property type="protein sequence ID" value="PRQ70080.1"/>
    <property type="molecule type" value="Genomic_DNA"/>
</dbReference>
<gene>
    <name evidence="2" type="ORF">AAT19DRAFT_11733</name>
</gene>
<feature type="compositionally biased region" description="Basic and acidic residues" evidence="1">
    <location>
        <begin position="117"/>
        <end position="127"/>
    </location>
</feature>
<evidence type="ECO:0000313" key="2">
    <source>
        <dbReference type="EMBL" id="PRQ70080.1"/>
    </source>
</evidence>
<proteinExistence type="predicted"/>
<feature type="region of interest" description="Disordered" evidence="1">
    <location>
        <begin position="1"/>
        <end position="22"/>
    </location>
</feature>
<feature type="region of interest" description="Disordered" evidence="1">
    <location>
        <begin position="110"/>
        <end position="131"/>
    </location>
</feature>